<sequence>MKTRRMKALVATSALAGAIGLTVMGAGSASASNITPRYGLKYSTLGECLTYGNEMAQIGALHGYSCPLEGDGKYHFYWTP</sequence>
<keyword evidence="3" id="KW-1185">Reference proteome</keyword>
<evidence type="ECO:0000313" key="3">
    <source>
        <dbReference type="Proteomes" id="UP000190539"/>
    </source>
</evidence>
<feature type="signal peptide" evidence="1">
    <location>
        <begin position="1"/>
        <end position="31"/>
    </location>
</feature>
<dbReference type="Proteomes" id="UP000190539">
    <property type="component" value="Unassembled WGS sequence"/>
</dbReference>
<proteinExistence type="predicted"/>
<evidence type="ECO:0000256" key="1">
    <source>
        <dbReference type="SAM" id="SignalP"/>
    </source>
</evidence>
<dbReference type="EMBL" id="MVFC01000027">
    <property type="protein sequence ID" value="OON74387.1"/>
    <property type="molecule type" value="Genomic_DNA"/>
</dbReference>
<accession>A0A1V4A420</accession>
<organism evidence="2 3">
    <name type="scientific">Streptomyces tsukubensis</name>
    <dbReference type="NCBI Taxonomy" id="83656"/>
    <lineage>
        <taxon>Bacteria</taxon>
        <taxon>Bacillati</taxon>
        <taxon>Actinomycetota</taxon>
        <taxon>Actinomycetes</taxon>
        <taxon>Kitasatosporales</taxon>
        <taxon>Streptomycetaceae</taxon>
        <taxon>Streptomyces</taxon>
    </lineage>
</organism>
<comment type="caution">
    <text evidence="2">The sequence shown here is derived from an EMBL/GenBank/DDBJ whole genome shotgun (WGS) entry which is preliminary data.</text>
</comment>
<keyword evidence="1" id="KW-0732">Signal</keyword>
<dbReference type="AlphaFoldDB" id="A0A1V4A420"/>
<protein>
    <recommendedName>
        <fullName evidence="4">Secreted protein</fullName>
    </recommendedName>
</protein>
<gene>
    <name evidence="2" type="ORF">B1H18_25155</name>
</gene>
<evidence type="ECO:0008006" key="4">
    <source>
        <dbReference type="Google" id="ProtNLM"/>
    </source>
</evidence>
<reference evidence="2 3" key="1">
    <citation type="submission" date="2017-02" db="EMBL/GenBank/DDBJ databases">
        <title>Draft Genome Sequence of Streptomyces tsukubaensis F601, a Producer of the immunosuppressant tacrolimus FK506.</title>
        <authorList>
            <person name="Zong G."/>
            <person name="Zhong C."/>
            <person name="Fu J."/>
            <person name="Qin R."/>
            <person name="Cao G."/>
        </authorList>
    </citation>
    <scope>NUCLEOTIDE SEQUENCE [LARGE SCALE GENOMIC DNA]</scope>
    <source>
        <strain evidence="2 3">F601</strain>
    </source>
</reference>
<dbReference type="OrthoDB" id="4338444at2"/>
<feature type="chain" id="PRO_5012550649" description="Secreted protein" evidence="1">
    <location>
        <begin position="32"/>
        <end position="80"/>
    </location>
</feature>
<evidence type="ECO:0000313" key="2">
    <source>
        <dbReference type="EMBL" id="OON74387.1"/>
    </source>
</evidence>
<dbReference type="RefSeq" id="WP_143621436.1">
    <property type="nucleotide sequence ID" value="NZ_CP045178.1"/>
</dbReference>
<name>A0A1V4A420_9ACTN</name>